<proteinExistence type="predicted"/>
<dbReference type="OrthoDB" id="10309238at2759"/>
<evidence type="ECO:0000313" key="2">
    <source>
        <dbReference type="Proteomes" id="UP000001307"/>
    </source>
</evidence>
<dbReference type="InParanoid" id="E4WSB7"/>
<sequence length="207" mass="23607">MDLHAYLSSMISALKGQSGPILVGVVSWTFATLQKHQFETRQAEKIRVLYGPLRGNRLVYRSSYAAITQNEPLQKWLQKAEETKNKQAIISWRRIATVEFEKFITRVSGNVYQMETWTNDMGRLEKADQMDENDFLVENNLIGFRCKRKNSSDPFGDCGNCALSSYIDGVLDELQNRKNELEGHLESHSSIWGSLVAIFAIFASYAQ</sequence>
<dbReference type="EMBL" id="FN653015">
    <property type="protein sequence ID" value="CBY20650.1"/>
    <property type="molecule type" value="Genomic_DNA"/>
</dbReference>
<keyword evidence="2" id="KW-1185">Reference proteome</keyword>
<name>E4WSB7_OIKDI</name>
<reference evidence="1" key="1">
    <citation type="journal article" date="2010" name="Science">
        <title>Plasticity of animal genome architecture unmasked by rapid evolution of a pelagic tunicate.</title>
        <authorList>
            <person name="Denoeud F."/>
            <person name="Henriet S."/>
            <person name="Mungpakdee S."/>
            <person name="Aury J.M."/>
            <person name="Da Silva C."/>
            <person name="Brinkmann H."/>
            <person name="Mikhaleva J."/>
            <person name="Olsen L.C."/>
            <person name="Jubin C."/>
            <person name="Canestro C."/>
            <person name="Bouquet J.M."/>
            <person name="Danks G."/>
            <person name="Poulain J."/>
            <person name="Campsteijn C."/>
            <person name="Adamski M."/>
            <person name="Cross I."/>
            <person name="Yadetie F."/>
            <person name="Muffato M."/>
            <person name="Louis A."/>
            <person name="Butcher S."/>
            <person name="Tsagkogeorga G."/>
            <person name="Konrad A."/>
            <person name="Singh S."/>
            <person name="Jensen M.F."/>
            <person name="Cong E.H."/>
            <person name="Eikeseth-Otteraa H."/>
            <person name="Noel B."/>
            <person name="Anthouard V."/>
            <person name="Porcel B.M."/>
            <person name="Kachouri-Lafond R."/>
            <person name="Nishino A."/>
            <person name="Ugolini M."/>
            <person name="Chourrout P."/>
            <person name="Nishida H."/>
            <person name="Aasland R."/>
            <person name="Huzurbazar S."/>
            <person name="Westhof E."/>
            <person name="Delsuc F."/>
            <person name="Lehrach H."/>
            <person name="Reinhardt R."/>
            <person name="Weissenbach J."/>
            <person name="Roy S.W."/>
            <person name="Artiguenave F."/>
            <person name="Postlethwait J.H."/>
            <person name="Manak J.R."/>
            <person name="Thompson E.M."/>
            <person name="Jaillon O."/>
            <person name="Du Pasquier L."/>
            <person name="Boudinot P."/>
            <person name="Liberles D.A."/>
            <person name="Volff J.N."/>
            <person name="Philippe H."/>
            <person name="Lenhard B."/>
            <person name="Roest Crollius H."/>
            <person name="Wincker P."/>
            <person name="Chourrout D."/>
        </authorList>
    </citation>
    <scope>NUCLEOTIDE SEQUENCE [LARGE SCALE GENOMIC DNA]</scope>
</reference>
<gene>
    <name evidence="1" type="ORF">GSOID_T00000652001</name>
</gene>
<dbReference type="Proteomes" id="UP000001307">
    <property type="component" value="Unassembled WGS sequence"/>
</dbReference>
<accession>E4WSB7</accession>
<organism evidence="1">
    <name type="scientific">Oikopleura dioica</name>
    <name type="common">Tunicate</name>
    <dbReference type="NCBI Taxonomy" id="34765"/>
    <lineage>
        <taxon>Eukaryota</taxon>
        <taxon>Metazoa</taxon>
        <taxon>Chordata</taxon>
        <taxon>Tunicata</taxon>
        <taxon>Appendicularia</taxon>
        <taxon>Copelata</taxon>
        <taxon>Oikopleuridae</taxon>
        <taxon>Oikopleura</taxon>
    </lineage>
</organism>
<evidence type="ECO:0000313" key="1">
    <source>
        <dbReference type="EMBL" id="CBY20650.1"/>
    </source>
</evidence>
<protein>
    <submittedName>
        <fullName evidence="1">Uncharacterized protein</fullName>
    </submittedName>
</protein>
<dbReference type="AlphaFoldDB" id="E4WSB7"/>